<protein>
    <submittedName>
        <fullName evidence="1">Uncharacterized protein</fullName>
    </submittedName>
</protein>
<evidence type="ECO:0000313" key="2">
    <source>
        <dbReference type="Proteomes" id="UP001358193"/>
    </source>
</evidence>
<dbReference type="EMBL" id="OR769223">
    <property type="protein sequence ID" value="WQJ53807.1"/>
    <property type="molecule type" value="Genomic_DNA"/>
</dbReference>
<keyword evidence="2" id="KW-1185">Reference proteome</keyword>
<proteinExistence type="predicted"/>
<accession>A0ABZ0Z5Q7</accession>
<sequence>MDNFDEIINNANQAILSVSDKDVQRKLISEMMDMLRIKYNEKPKEFPWEKTCDWYTSIQKQCEMPYIDTFACLYPSILNVKKFKKFI</sequence>
<dbReference type="Proteomes" id="UP001358193">
    <property type="component" value="Segment"/>
</dbReference>
<name>A0ABZ0Z5Q7_9CAUD</name>
<reference evidence="1 2" key="1">
    <citation type="submission" date="2023-11" db="EMBL/GenBank/DDBJ databases">
        <authorList>
            <person name="Cook R."/>
            <person name="Crisci M."/>
            <person name="Pye H."/>
            <person name="Adriaenssens E."/>
            <person name="Santini J."/>
        </authorList>
    </citation>
    <scope>NUCLEOTIDE SEQUENCE [LARGE SCALE GENOMIC DNA]</scope>
    <source>
        <strain evidence="1">Lak_Megaphage_Sonny</strain>
    </source>
</reference>
<evidence type="ECO:0000313" key="1">
    <source>
        <dbReference type="EMBL" id="WQJ53807.1"/>
    </source>
</evidence>
<organism evidence="1 2">
    <name type="scientific">phage Lak_Megaphage_Sonny</name>
    <dbReference type="NCBI Taxonomy" id="3109229"/>
    <lineage>
        <taxon>Viruses</taxon>
        <taxon>Duplodnaviria</taxon>
        <taxon>Heunggongvirae</taxon>
        <taxon>Uroviricota</taxon>
        <taxon>Caudoviricetes</taxon>
        <taxon>Caudoviricetes code 15 clade</taxon>
    </lineage>
</organism>